<keyword evidence="2" id="KW-0472">Membrane</keyword>
<accession>A0ABY5TWA2</accession>
<keyword evidence="2" id="KW-0812">Transmembrane</keyword>
<protein>
    <submittedName>
        <fullName evidence="3">Uncharacterized protein</fullName>
    </submittedName>
</protein>
<organism evidence="3 4">
    <name type="scientific">Mesomycoplasma molare</name>
    <dbReference type="NCBI Taxonomy" id="171288"/>
    <lineage>
        <taxon>Bacteria</taxon>
        <taxon>Bacillati</taxon>
        <taxon>Mycoplasmatota</taxon>
        <taxon>Mycoplasmoidales</taxon>
        <taxon>Metamycoplasmataceae</taxon>
        <taxon>Mesomycoplasma</taxon>
    </lineage>
</organism>
<reference evidence="3" key="1">
    <citation type="submission" date="2022-08" db="EMBL/GenBank/DDBJ databases">
        <title>Complete genome sequence of Mycoplasma molare type strain H 542.</title>
        <authorList>
            <person name="Spergser J."/>
        </authorList>
    </citation>
    <scope>NUCLEOTIDE SEQUENCE</scope>
    <source>
        <strain evidence="3">H 542</strain>
    </source>
</reference>
<feature type="transmembrane region" description="Helical" evidence="2">
    <location>
        <begin position="417"/>
        <end position="441"/>
    </location>
</feature>
<evidence type="ECO:0000313" key="4">
    <source>
        <dbReference type="Proteomes" id="UP001058364"/>
    </source>
</evidence>
<dbReference type="Proteomes" id="UP001058364">
    <property type="component" value="Chromosome"/>
</dbReference>
<evidence type="ECO:0000256" key="1">
    <source>
        <dbReference type="SAM" id="MobiDB-lite"/>
    </source>
</evidence>
<keyword evidence="2" id="KW-1133">Transmembrane helix</keyword>
<keyword evidence="4" id="KW-1185">Reference proteome</keyword>
<evidence type="ECO:0000313" key="3">
    <source>
        <dbReference type="EMBL" id="UWD34480.1"/>
    </source>
</evidence>
<evidence type="ECO:0000256" key="2">
    <source>
        <dbReference type="SAM" id="Phobius"/>
    </source>
</evidence>
<gene>
    <name evidence="3" type="ORF">NX772_01460</name>
</gene>
<sequence>METTRKIEKEDFVLNEEIINSFLADFENKDKVRTEIEILENSLTFKFEINESTTGNNIYTIDPDSIIVNVIWKSQHEEDELNKNKIDIVPEINIEIIKEGAKNTEKNYFDLDSKIEQYSVFENKDKVNFSYSLSEDNWLRIEWEVKPEFRDTHYIKVLNRIKNYKLVFASPFSREKYQDIFKNFNLKEINLKGLSGLENLELAKKIVTDLVINNMNSKFVYGVDYTISNLDTVLRELLIEGASTFDNPLYKKRKLELDSSVATPDKYYLGYKLIDIFNLVNNTYIPPEKNIINYNINDIELENISNFKDLRKEIIKRIDNDLREIGINFEDYLIFENEVKLLELLKINTFNQVEINLIPKNFLLSGSKTINISNDLRSEEEKSKEKENSLRENDSIDSINKDENKENKSFFSKKENLYWFIPLVIVFPTILLGLLGVWLYYRFGKGAKLK</sequence>
<feature type="region of interest" description="Disordered" evidence="1">
    <location>
        <begin position="376"/>
        <end position="400"/>
    </location>
</feature>
<name>A0ABY5TWA2_9BACT</name>
<proteinExistence type="predicted"/>
<dbReference type="EMBL" id="CP103423">
    <property type="protein sequence ID" value="UWD34480.1"/>
    <property type="molecule type" value="Genomic_DNA"/>
</dbReference>